<dbReference type="OrthoDB" id="5650098at2"/>
<evidence type="ECO:0000256" key="2">
    <source>
        <dbReference type="SAM" id="MobiDB-lite"/>
    </source>
</evidence>
<feature type="coiled-coil region" evidence="1">
    <location>
        <begin position="332"/>
        <end position="395"/>
    </location>
</feature>
<reference evidence="4" key="1">
    <citation type="submission" date="2015-09" db="EMBL/GenBank/DDBJ databases">
        <title>Draft Genome Sequences of Two Novel Amoeba-resistant Intranuclear Bacteria, Candidatus Berkiella cookevillensis and Candidatus Berkiella aquae.</title>
        <authorList>
            <person name="Mehari Y.T."/>
            <person name="Arivett B.A."/>
            <person name="Farone A.L."/>
            <person name="Gunderson J.H."/>
            <person name="Farone M.B."/>
        </authorList>
    </citation>
    <scope>NUCLEOTIDE SEQUENCE [LARGE SCALE GENOMIC DNA]</scope>
    <source>
        <strain evidence="4">HT99</strain>
    </source>
</reference>
<feature type="region of interest" description="Disordered" evidence="2">
    <location>
        <begin position="1045"/>
        <end position="1070"/>
    </location>
</feature>
<evidence type="ECO:0000313" key="6">
    <source>
        <dbReference type="Proteomes" id="UP000051497"/>
    </source>
</evidence>
<accession>A0A0Q9YJN5</accession>
<feature type="compositionally biased region" description="Basic and acidic residues" evidence="2">
    <location>
        <begin position="1057"/>
        <end position="1070"/>
    </location>
</feature>
<sequence length="1070" mass="119129">MAAFLNEEAFLSAAEYAHKNFLATPYQGGSEGHKYSEKAICLLTDGSMVYLPEQLMGALNIDTGEIDKQKIAQAFGSPVAKIIHRPNHELLHSLRQAALIPAIKSFLDHNASSPAYQALDAKHLERLQLMMLFCVTGREDETGFGIKSGEDRDRYLRYRGNSAQNFFEYIKNERPDLYAGDKEALYHDAWVVELMGAPTIPLKELDNTSYVMIQKMQKDGIHFPDKDTNTFPQTYLEMMNMAHGLDLLRVYSPLSSGHDNSAKNIAALMGKNLDFLKENGSLTQDHILSAVRDSIAMMQYSRRMLNGSGEKSTTLVEMDPHKIEALLQSATLRGVVGKVEELGKELKRLEALKSSLQNGAEAPEGVTIPKLAKEIKEKESELVKLRDEITNVVGRGILQQGHYAYDPKRFDYCHYKDGKVEENNRDFEREVGSGVTMLAKVVQPTFRGKAQAMKASATVAAVSPSQPLPQPKMQAQIFPSTQPIAGKVPPPPLQPMGKIPPPPMGKASAVGSSPQVMKAPTMPAQPPMKPPTMPVQPLVMQSSQSISPPMPMSELQLLFNVLSRYNMIEKGFGWKTIEGDWEIGRSAHSKNVALTNNQYHFELNNGIIICLDKANGYAPLKPLPSVEFPREQIHKFLNEATKPPIQPQVMKPVMPVHSQPMKPVMPVQHQPMKPVMPVQHQPMKPVMPVQHQPMKPVMPVQSPVMKPVMPVQPQPVQLQPIQPVIQLTSAHYDRQFINTLYEQSGKTYPSSNDGQTNLKQLMIDTLQTQGVVDQKILQQVNVVGAGGKNGYDGYIVSLPAVSDQVLQKIVREAVERKEQAAVQAEKSQAVTNSGLVAQYLKNIKPSADIQDKGGSVLISHNDFAAIRDAVARKNPQMSIHLESVKAGANGIELDATKCQNILNAQLQQIELIHKFYDKNIAKNYHDLEHKSDNQTLNFMINEVRDLGKSLTGKGKERAQQHQNIQALMDYYKKNPPQNAAEGLKAVKNTIAYLDSIRQEISKESNVFSSNTKKLCDSYINQLIKMNPEADVVLNKNNKKEIEDARKASEDIINDAKPTVKDNNEKKSKKY</sequence>
<evidence type="ECO:0000313" key="5">
    <source>
        <dbReference type="EMBL" id="MCS5711675.1"/>
    </source>
</evidence>
<evidence type="ECO:0000313" key="4">
    <source>
        <dbReference type="EMBL" id="KRG17642.1"/>
    </source>
</evidence>
<proteinExistence type="predicted"/>
<feature type="domain" description="SidE PDE" evidence="3">
    <location>
        <begin position="19"/>
        <end position="311"/>
    </location>
</feature>
<evidence type="ECO:0000256" key="1">
    <source>
        <dbReference type="SAM" id="Coils"/>
    </source>
</evidence>
<gene>
    <name evidence="5" type="ORF">HT99x_009530</name>
    <name evidence="4" type="ORF">HT99x_03163</name>
</gene>
<keyword evidence="1" id="KW-0175">Coiled coil</keyword>
<organism evidence="4">
    <name type="scientific">Candidatus Berkiella aquae</name>
    <dbReference type="NCBI Taxonomy" id="295108"/>
    <lineage>
        <taxon>Bacteria</taxon>
        <taxon>Pseudomonadati</taxon>
        <taxon>Pseudomonadota</taxon>
        <taxon>Gammaproteobacteria</taxon>
        <taxon>Candidatus Berkiellales</taxon>
        <taxon>Candidatus Berkiellaceae</taxon>
        <taxon>Candidatus Berkiella</taxon>
    </lineage>
</organism>
<name>A0A0Q9YJN5_9GAMM</name>
<dbReference type="EMBL" id="LKAJ01000026">
    <property type="protein sequence ID" value="KRG17642.1"/>
    <property type="molecule type" value="Genomic_DNA"/>
</dbReference>
<dbReference type="InterPro" id="IPR021014">
    <property type="entry name" value="SidE_PDE"/>
</dbReference>
<keyword evidence="6" id="KW-1185">Reference proteome</keyword>
<dbReference type="Pfam" id="PF12252">
    <property type="entry name" value="SidE_PDE"/>
    <property type="match status" value="1"/>
</dbReference>
<dbReference type="STRING" id="295108.HT99x_03163"/>
<reference evidence="5" key="2">
    <citation type="journal article" date="2016" name="Genome Announc.">
        <title>Draft Genome Sequences of Two Novel Amoeba-Resistant Intranuclear Bacteria, 'Candidatus Berkiella cookevillensis' and 'Candidatus Berkiella aquae'.</title>
        <authorList>
            <person name="Mehari Y.T."/>
            <person name="Arivett B.A."/>
            <person name="Farone A.L."/>
            <person name="Gunderson J.H."/>
            <person name="Farone M.B."/>
        </authorList>
    </citation>
    <scope>NUCLEOTIDE SEQUENCE</scope>
    <source>
        <strain evidence="5">HT99</strain>
    </source>
</reference>
<comment type="caution">
    <text evidence="4">The sequence shown here is derived from an EMBL/GenBank/DDBJ whole genome shotgun (WGS) entry which is preliminary data.</text>
</comment>
<dbReference type="Proteomes" id="UP000051497">
    <property type="component" value="Unassembled WGS sequence"/>
</dbReference>
<dbReference type="AlphaFoldDB" id="A0A0Q9YJN5"/>
<evidence type="ECO:0000259" key="3">
    <source>
        <dbReference type="Pfam" id="PF12252"/>
    </source>
</evidence>
<dbReference type="EMBL" id="LKAJ02000001">
    <property type="protein sequence ID" value="MCS5711675.1"/>
    <property type="molecule type" value="Genomic_DNA"/>
</dbReference>
<reference evidence="5" key="3">
    <citation type="submission" date="2021-06" db="EMBL/GenBank/DDBJ databases">
        <title>Genomic Description and Analysis of Intracellular Bacteria, Candidatus Berkiella cookevillensis and Candidatus Berkiella aquae.</title>
        <authorList>
            <person name="Kidane D.T."/>
            <person name="Mehari Y.T."/>
            <person name="Rice F.C."/>
            <person name="Arivett B.A."/>
            <person name="Farone A.L."/>
            <person name="Berk S.G."/>
            <person name="Farone M.B."/>
        </authorList>
    </citation>
    <scope>NUCLEOTIDE SEQUENCE</scope>
    <source>
        <strain evidence="5">HT99</strain>
    </source>
</reference>
<dbReference type="RefSeq" id="WP_075067746.1">
    <property type="nucleotide sequence ID" value="NZ_LKAJ02000001.1"/>
</dbReference>
<protein>
    <recommendedName>
        <fullName evidence="3">SidE PDE domain-containing protein</fullName>
    </recommendedName>
</protein>